<dbReference type="AlphaFoldDB" id="A0AAW0FYX7"/>
<reference evidence="1 2" key="1">
    <citation type="submission" date="2022-09" db="EMBL/GenBank/DDBJ databases">
        <authorList>
            <person name="Palmer J.M."/>
        </authorList>
    </citation>
    <scope>NUCLEOTIDE SEQUENCE [LARGE SCALE GENOMIC DNA]</scope>
    <source>
        <strain evidence="1 2">DSM 7382</strain>
    </source>
</reference>
<name>A0AAW0FYX7_9APHY</name>
<keyword evidence="2" id="KW-1185">Reference proteome</keyword>
<protein>
    <submittedName>
        <fullName evidence="1">Uncharacterized protein</fullName>
    </submittedName>
</protein>
<evidence type="ECO:0000313" key="2">
    <source>
        <dbReference type="Proteomes" id="UP001385951"/>
    </source>
</evidence>
<accession>A0AAW0FYX7</accession>
<organism evidence="1 2">
    <name type="scientific">Cerrena zonata</name>
    <dbReference type="NCBI Taxonomy" id="2478898"/>
    <lineage>
        <taxon>Eukaryota</taxon>
        <taxon>Fungi</taxon>
        <taxon>Dikarya</taxon>
        <taxon>Basidiomycota</taxon>
        <taxon>Agaricomycotina</taxon>
        <taxon>Agaricomycetes</taxon>
        <taxon>Polyporales</taxon>
        <taxon>Cerrenaceae</taxon>
        <taxon>Cerrena</taxon>
    </lineage>
</organism>
<proteinExistence type="predicted"/>
<gene>
    <name evidence="1" type="ORF">QCA50_014233</name>
</gene>
<sequence>MSSSTNPLGTPDYHLEFLRTRINSGYSNLLHDLAQVNTDAEKTPRPSRAVAKTRPTLTIETDRNPKLFRSPNMANPQRIATTMISPLSLTQSQCTEPQIADINRCSSNQVSYTTSPTQITFNPSPVLLNSALAFMQNNLDSGKVPGLIRSQLPDLWTYSIPESWEIPDATSKREDAIVALLCRFQRQQLSDKEAAEILGQIQLEELNIIGWRVSCKGAESEHRLRGDLLSWSVIIDNIRAAPCGKTYADRLRDEIKFAILATFRECWKDDVPEIDILTVEQRLRAEYQQILSGSIGMSFSRKFITVSDTMLCIEMLLDPLNEAKMKALLRLLMNAGSLLFTETVMFNYIGLMRKMLCTSIAILKVPKHLETVRLIIAHLNAGGKTKALVPMPGTSNI</sequence>
<comment type="caution">
    <text evidence="1">The sequence shown here is derived from an EMBL/GenBank/DDBJ whole genome shotgun (WGS) entry which is preliminary data.</text>
</comment>
<dbReference type="Proteomes" id="UP001385951">
    <property type="component" value="Unassembled WGS sequence"/>
</dbReference>
<dbReference type="EMBL" id="JASBNA010000034">
    <property type="protein sequence ID" value="KAK7682848.1"/>
    <property type="molecule type" value="Genomic_DNA"/>
</dbReference>
<evidence type="ECO:0000313" key="1">
    <source>
        <dbReference type="EMBL" id="KAK7682848.1"/>
    </source>
</evidence>